<keyword evidence="4 5" id="KW-0472">Membrane</keyword>
<keyword evidence="8" id="KW-1185">Reference proteome</keyword>
<comment type="caution">
    <text evidence="7">The sequence shown here is derived from an EMBL/GenBank/DDBJ whole genome shotgun (WGS) entry which is preliminary data.</text>
</comment>
<dbReference type="InterPro" id="IPR020846">
    <property type="entry name" value="MFS_dom"/>
</dbReference>
<feature type="transmembrane region" description="Helical" evidence="5">
    <location>
        <begin position="175"/>
        <end position="194"/>
    </location>
</feature>
<dbReference type="SUPFAM" id="SSF103473">
    <property type="entry name" value="MFS general substrate transporter"/>
    <property type="match status" value="1"/>
</dbReference>
<feature type="transmembrane region" description="Helical" evidence="5">
    <location>
        <begin position="61"/>
        <end position="80"/>
    </location>
</feature>
<feature type="transmembrane region" description="Helical" evidence="5">
    <location>
        <begin position="115"/>
        <end position="136"/>
    </location>
</feature>
<feature type="transmembrane region" description="Helical" evidence="5">
    <location>
        <begin position="417"/>
        <end position="434"/>
    </location>
</feature>
<dbReference type="PROSITE" id="PS00217">
    <property type="entry name" value="SUGAR_TRANSPORT_2"/>
    <property type="match status" value="1"/>
</dbReference>
<reference evidence="7" key="2">
    <citation type="submission" date="2023-01" db="EMBL/GenBank/DDBJ databases">
        <authorList>
            <person name="Sun Q."/>
            <person name="Evtushenko L."/>
        </authorList>
    </citation>
    <scope>NUCLEOTIDE SEQUENCE</scope>
    <source>
        <strain evidence="7">VKM Ac-1246</strain>
    </source>
</reference>
<dbReference type="InterPro" id="IPR011701">
    <property type="entry name" value="MFS"/>
</dbReference>
<sequence>MQTSTTTTRAGLSVRRTPQAVLALSFAALTLEGYDLIVYGTVVPSLLSYQAWDLTPEQTGFFGSIAVLGMLLGALGSGVLTDRIGRRRAMVLSVTVFSVAMGLCAVATHPAQFGFFRLLVGLGAGGLMPTVVALVVEYSPNHRRSLNTAIAFAGVGIGGALAGLLAIVLVPAYGFRVMFAVGLVPLLVVLPLLLRHLPESVDYLRARGREEEARAVVTRHGLEVDLDIGLDARLEPTADVVAPGWGSQLRTIFGRRLLATTLLFWVATFLCLLVLFGANAWLPALMVRAGYGLESALSFLLVLNLGAVFGTLAASPLADRFGSKPIVAAAFTTAAVSLSLLAVHPPTAVVYVLVALAGVGTTGTQILVNTYVGSSYPTESRATALGLSLGVGRLGGVLGPTYGGYLLATGLPVSGQFYAYAVPALIGCVVILAIPRTRPDEATKEVGAHA</sequence>
<reference evidence="7" key="1">
    <citation type="journal article" date="2014" name="Int. J. Syst. Evol. Microbiol.">
        <title>Complete genome of a new Firmicutes species belonging to the dominant human colonic microbiota ('Ruminococcus bicirculans') reveals two chromosomes and a selective capacity to utilize plant glucans.</title>
        <authorList>
            <consortium name="NISC Comparative Sequencing Program"/>
            <person name="Wegmann U."/>
            <person name="Louis P."/>
            <person name="Goesmann A."/>
            <person name="Henrissat B."/>
            <person name="Duncan S.H."/>
            <person name="Flint H.J."/>
        </authorList>
    </citation>
    <scope>NUCLEOTIDE SEQUENCE</scope>
    <source>
        <strain evidence="7">VKM Ac-1246</strain>
    </source>
</reference>
<keyword evidence="3 5" id="KW-1133">Transmembrane helix</keyword>
<comment type="subcellular location">
    <subcellularLocation>
        <location evidence="1">Cell membrane</location>
        <topology evidence="1">Multi-pass membrane protein</topology>
    </subcellularLocation>
</comment>
<proteinExistence type="predicted"/>
<dbReference type="Pfam" id="PF07690">
    <property type="entry name" value="MFS_1"/>
    <property type="match status" value="1"/>
</dbReference>
<evidence type="ECO:0000313" key="7">
    <source>
        <dbReference type="EMBL" id="GLJ66114.1"/>
    </source>
</evidence>
<dbReference type="PANTHER" id="PTHR23508:SF10">
    <property type="entry name" value="CARBOXYLIC ACID TRANSPORTER PROTEIN HOMOLOG"/>
    <property type="match status" value="1"/>
</dbReference>
<dbReference type="InterPro" id="IPR036259">
    <property type="entry name" value="MFS_trans_sf"/>
</dbReference>
<feature type="transmembrane region" description="Helical" evidence="5">
    <location>
        <begin position="326"/>
        <end position="343"/>
    </location>
</feature>
<gene>
    <name evidence="7" type="ORF">GCM10017579_01500</name>
</gene>
<dbReference type="RefSeq" id="WP_189117105.1">
    <property type="nucleotide sequence ID" value="NZ_BMRK01000002.1"/>
</dbReference>
<name>A0ABQ5SQA8_9ACTN</name>
<evidence type="ECO:0000256" key="1">
    <source>
        <dbReference type="ARBA" id="ARBA00004651"/>
    </source>
</evidence>
<feature type="transmembrane region" description="Helical" evidence="5">
    <location>
        <begin position="349"/>
        <end position="372"/>
    </location>
</feature>
<keyword evidence="2 5" id="KW-0812">Transmembrane</keyword>
<evidence type="ECO:0000256" key="4">
    <source>
        <dbReference type="ARBA" id="ARBA00023136"/>
    </source>
</evidence>
<dbReference type="Gene3D" id="1.20.1250.20">
    <property type="entry name" value="MFS general substrate transporter like domains"/>
    <property type="match status" value="1"/>
</dbReference>
<protein>
    <submittedName>
        <fullName evidence="7">MFS transporter</fullName>
    </submittedName>
</protein>
<dbReference type="Proteomes" id="UP001142292">
    <property type="component" value="Unassembled WGS sequence"/>
</dbReference>
<accession>A0ABQ5SQA8</accession>
<dbReference type="EMBL" id="BSEL01000001">
    <property type="protein sequence ID" value="GLJ66114.1"/>
    <property type="molecule type" value="Genomic_DNA"/>
</dbReference>
<evidence type="ECO:0000256" key="5">
    <source>
        <dbReference type="SAM" id="Phobius"/>
    </source>
</evidence>
<feature type="transmembrane region" description="Helical" evidence="5">
    <location>
        <begin position="257"/>
        <end position="276"/>
    </location>
</feature>
<organism evidence="7 8">
    <name type="scientific">Nocardioides luteus</name>
    <dbReference type="NCBI Taxonomy" id="1844"/>
    <lineage>
        <taxon>Bacteria</taxon>
        <taxon>Bacillati</taxon>
        <taxon>Actinomycetota</taxon>
        <taxon>Actinomycetes</taxon>
        <taxon>Propionibacteriales</taxon>
        <taxon>Nocardioidaceae</taxon>
        <taxon>Nocardioides</taxon>
    </lineage>
</organism>
<evidence type="ECO:0000256" key="2">
    <source>
        <dbReference type="ARBA" id="ARBA00022692"/>
    </source>
</evidence>
<feature type="transmembrane region" description="Helical" evidence="5">
    <location>
        <begin position="384"/>
        <end position="405"/>
    </location>
</feature>
<dbReference type="PROSITE" id="PS50850">
    <property type="entry name" value="MFS"/>
    <property type="match status" value="1"/>
</dbReference>
<evidence type="ECO:0000259" key="6">
    <source>
        <dbReference type="PROSITE" id="PS50850"/>
    </source>
</evidence>
<evidence type="ECO:0000256" key="3">
    <source>
        <dbReference type="ARBA" id="ARBA00022989"/>
    </source>
</evidence>
<dbReference type="InterPro" id="IPR005829">
    <property type="entry name" value="Sugar_transporter_CS"/>
</dbReference>
<evidence type="ECO:0000313" key="8">
    <source>
        <dbReference type="Proteomes" id="UP001142292"/>
    </source>
</evidence>
<feature type="transmembrane region" description="Helical" evidence="5">
    <location>
        <begin position="296"/>
        <end position="314"/>
    </location>
</feature>
<feature type="transmembrane region" description="Helical" evidence="5">
    <location>
        <begin position="148"/>
        <end position="169"/>
    </location>
</feature>
<feature type="transmembrane region" description="Helical" evidence="5">
    <location>
        <begin position="21"/>
        <end position="41"/>
    </location>
</feature>
<feature type="domain" description="Major facilitator superfamily (MFS) profile" evidence="6">
    <location>
        <begin position="21"/>
        <end position="439"/>
    </location>
</feature>
<feature type="transmembrane region" description="Helical" evidence="5">
    <location>
        <begin position="89"/>
        <end position="109"/>
    </location>
</feature>
<dbReference type="PANTHER" id="PTHR23508">
    <property type="entry name" value="CARBOXYLIC ACID TRANSPORTER PROTEIN HOMOLOG"/>
    <property type="match status" value="1"/>
</dbReference>